<keyword evidence="2" id="KW-1185">Reference proteome</keyword>
<comment type="caution">
    <text evidence="1">The sequence shown here is derived from an EMBL/GenBank/DDBJ whole genome shotgun (WGS) entry which is preliminary data.</text>
</comment>
<sequence>MYGGTLVVDGPGGFLLFEDDYIAEFKRISVRDDRVLADGLPCRHLPDAGPIQHVIMSLHNGPIIF</sequence>
<dbReference type="AlphaFoldDB" id="A0A9J6P9F2"/>
<accession>A0A9J6P9F2</accession>
<reference evidence="1" key="1">
    <citation type="submission" date="2022-06" db="EMBL/GenBank/DDBJ databases">
        <title>Isolation and Genomics of Futiania mangrovii gen. nov., sp. nov., a Rare and Metabolically-versatile member in the Class Alphaproteobacteria.</title>
        <authorList>
            <person name="Liu L."/>
            <person name="Huang W.-C."/>
            <person name="Pan J."/>
            <person name="Li J."/>
            <person name="Huang Y."/>
            <person name="Du H."/>
            <person name="Liu Y."/>
            <person name="Li M."/>
        </authorList>
    </citation>
    <scope>NUCLEOTIDE SEQUENCE</scope>
    <source>
        <strain evidence="1">FT118</strain>
    </source>
</reference>
<dbReference type="RefSeq" id="WP_269331421.1">
    <property type="nucleotide sequence ID" value="NZ_JAMZFT010000001.1"/>
</dbReference>
<proteinExistence type="predicted"/>
<name>A0A9J6P9F2_9PROT</name>
<gene>
    <name evidence="1" type="ORF">NJQ99_03550</name>
</gene>
<evidence type="ECO:0000313" key="1">
    <source>
        <dbReference type="EMBL" id="MCP1335477.1"/>
    </source>
</evidence>
<dbReference type="EMBL" id="JAMZFT010000001">
    <property type="protein sequence ID" value="MCP1335477.1"/>
    <property type="molecule type" value="Genomic_DNA"/>
</dbReference>
<protein>
    <submittedName>
        <fullName evidence="1">Uncharacterized protein</fullName>
    </submittedName>
</protein>
<dbReference type="Proteomes" id="UP001055804">
    <property type="component" value="Unassembled WGS sequence"/>
</dbReference>
<organism evidence="1 2">
    <name type="scientific">Futiania mangrovi</name>
    <dbReference type="NCBI Taxonomy" id="2959716"/>
    <lineage>
        <taxon>Bacteria</taxon>
        <taxon>Pseudomonadati</taxon>
        <taxon>Pseudomonadota</taxon>
        <taxon>Alphaproteobacteria</taxon>
        <taxon>Futianiales</taxon>
        <taxon>Futianiaceae</taxon>
        <taxon>Futiania</taxon>
    </lineage>
</organism>
<evidence type="ECO:0000313" key="2">
    <source>
        <dbReference type="Proteomes" id="UP001055804"/>
    </source>
</evidence>